<evidence type="ECO:0000313" key="2">
    <source>
        <dbReference type="EMBL" id="GEO67665.1"/>
    </source>
</evidence>
<reference evidence="2 3" key="1">
    <citation type="submission" date="2019-07" db="EMBL/GenBank/DDBJ databases">
        <title>Whole genome shotgun sequence of Lactobacillus spicheri NBRC 107155.</title>
        <authorList>
            <person name="Hosoyama A."/>
            <person name="Uohara A."/>
            <person name="Ohji S."/>
            <person name="Ichikawa N."/>
        </authorList>
    </citation>
    <scope>NUCLEOTIDE SEQUENCE [LARGE SCALE GENOMIC DNA]</scope>
    <source>
        <strain evidence="2 3">NBRC 107155</strain>
    </source>
</reference>
<accession>A0ABQ0WSY5</accession>
<dbReference type="Proteomes" id="UP000321691">
    <property type="component" value="Unassembled WGS sequence"/>
</dbReference>
<evidence type="ECO:0000256" key="1">
    <source>
        <dbReference type="SAM" id="Phobius"/>
    </source>
</evidence>
<dbReference type="RefSeq" id="WP_225436335.1">
    <property type="nucleotide sequence ID" value="NZ_BJZI01000040.1"/>
</dbReference>
<gene>
    <name evidence="2" type="ORF">LSP04_20840</name>
</gene>
<sequence>MRIEMIKLTHKQRWALLSVALYIVFVIAAITTGFLDPSKVGLQWTIFWYFCGAGLAYYFYFKNVSYREVVYYAQKLGLHKDDLKAMVPKLKETQDVPDPDKPNFFSPFAKVPITVVNELTDQLEPQAQQANIPPYK</sequence>
<name>A0ABQ0WSY5_9LACO</name>
<dbReference type="EMBL" id="BJZI01000040">
    <property type="protein sequence ID" value="GEO67665.1"/>
    <property type="molecule type" value="Genomic_DNA"/>
</dbReference>
<evidence type="ECO:0008006" key="4">
    <source>
        <dbReference type="Google" id="ProtNLM"/>
    </source>
</evidence>
<keyword evidence="3" id="KW-1185">Reference proteome</keyword>
<keyword evidence="1" id="KW-0812">Transmembrane</keyword>
<keyword evidence="1" id="KW-0472">Membrane</keyword>
<keyword evidence="1" id="KW-1133">Transmembrane helix</keyword>
<feature type="transmembrane region" description="Helical" evidence="1">
    <location>
        <begin position="14"/>
        <end position="35"/>
    </location>
</feature>
<evidence type="ECO:0000313" key="3">
    <source>
        <dbReference type="Proteomes" id="UP000321691"/>
    </source>
</evidence>
<comment type="caution">
    <text evidence="2">The sequence shown here is derived from an EMBL/GenBank/DDBJ whole genome shotgun (WGS) entry which is preliminary data.</text>
</comment>
<proteinExistence type="predicted"/>
<organism evidence="2 3">
    <name type="scientific">Levilactobacillus spicheri</name>
    <dbReference type="NCBI Taxonomy" id="216463"/>
    <lineage>
        <taxon>Bacteria</taxon>
        <taxon>Bacillati</taxon>
        <taxon>Bacillota</taxon>
        <taxon>Bacilli</taxon>
        <taxon>Lactobacillales</taxon>
        <taxon>Lactobacillaceae</taxon>
        <taxon>Levilactobacillus</taxon>
    </lineage>
</organism>
<protein>
    <recommendedName>
        <fullName evidence="4">XRE family transcriptional regulator</fullName>
    </recommendedName>
</protein>
<feature type="transmembrane region" description="Helical" evidence="1">
    <location>
        <begin position="41"/>
        <end position="61"/>
    </location>
</feature>